<dbReference type="Proteomes" id="UP000546397">
    <property type="component" value="Unassembled WGS sequence"/>
</dbReference>
<evidence type="ECO:0000313" key="66">
    <source>
        <dbReference type="Proteomes" id="UP000337746"/>
    </source>
</evidence>
<dbReference type="EMBL" id="AABEKY010000003">
    <property type="protein sequence ID" value="EAG9387251.1"/>
    <property type="molecule type" value="Genomic_DNA"/>
</dbReference>
<evidence type="ECO:0000256" key="5">
    <source>
        <dbReference type="ARBA" id="ARBA00061401"/>
    </source>
</evidence>
<evidence type="ECO:0000313" key="87">
    <source>
        <dbReference type="Proteomes" id="UP000467536"/>
    </source>
</evidence>
<dbReference type="EMBL" id="AABBHO010000012">
    <property type="protein sequence ID" value="EAG2996780.1"/>
    <property type="molecule type" value="Genomic_DNA"/>
</dbReference>
<dbReference type="Proteomes" id="UP000489121">
    <property type="component" value="Unassembled WGS sequence"/>
</dbReference>
<evidence type="ECO:0000313" key="8">
    <source>
        <dbReference type="EMBL" id="EAC4551748.1"/>
    </source>
</evidence>
<evidence type="ECO:0000313" key="22">
    <source>
        <dbReference type="EMBL" id="EAG1893515.1"/>
    </source>
</evidence>
<dbReference type="EMBL" id="AANCRK010000003">
    <property type="protein sequence ID" value="EDN7715124.1"/>
    <property type="molecule type" value="Genomic_DNA"/>
</dbReference>
<dbReference type="AlphaFoldDB" id="A0A0B8R469"/>
<evidence type="ECO:0000313" key="82">
    <source>
        <dbReference type="Proteomes" id="UP000423131"/>
    </source>
</evidence>
<evidence type="ECO:0000313" key="49">
    <source>
        <dbReference type="EMBL" id="HAA8052207.1"/>
    </source>
</evidence>
<dbReference type="EMBL" id="AAAJKI010000041">
    <property type="protein sequence ID" value="EAC6549258.1"/>
    <property type="molecule type" value="Genomic_DNA"/>
</dbReference>
<evidence type="ECO:0000313" key="29">
    <source>
        <dbReference type="EMBL" id="EAG4461316.1"/>
    </source>
</evidence>
<dbReference type="Gene3D" id="3.60.21.10">
    <property type="match status" value="1"/>
</dbReference>
<evidence type="ECO:0000313" key="63">
    <source>
        <dbReference type="Proteomes" id="UP000322220"/>
    </source>
</evidence>
<feature type="binding site" evidence="7">
    <location>
        <position position="67"/>
    </location>
    <ligand>
        <name>Fe cation</name>
        <dbReference type="ChEBI" id="CHEBI:24875"/>
        <label>2</label>
    </ligand>
</feature>
<dbReference type="EMBL" id="AAAMZD010000003">
    <property type="protein sequence ID" value="EAD3792753.1"/>
    <property type="molecule type" value="Genomic_DNA"/>
</dbReference>
<evidence type="ECO:0000313" key="44">
    <source>
        <dbReference type="EMBL" id="ECY9781863.1"/>
    </source>
</evidence>
<evidence type="ECO:0000313" key="41">
    <source>
        <dbReference type="EMBL" id="ECC1557036.1"/>
    </source>
</evidence>
<dbReference type="EMBL" id="AABBZO010000003">
    <property type="protein sequence ID" value="EAG4461316.1"/>
    <property type="molecule type" value="Genomic_DNA"/>
</dbReference>
<dbReference type="Proteomes" id="UP000844415">
    <property type="component" value="Unassembled WGS sequence"/>
</dbReference>
<dbReference type="Proteomes" id="UP000376505">
    <property type="component" value="Unassembled WGS sequence"/>
</dbReference>
<dbReference type="EMBL" id="AABBWO010000001">
    <property type="protein sequence ID" value="EAG4183015.1"/>
    <property type="molecule type" value="Genomic_DNA"/>
</dbReference>
<dbReference type="Proteomes" id="UP000344343">
    <property type="component" value="Unassembled WGS sequence"/>
</dbReference>
<dbReference type="EMBL" id="DAAJFY010000003">
    <property type="protein sequence ID" value="HAC0274826.1"/>
    <property type="molecule type" value="Genomic_DNA"/>
</dbReference>
<dbReference type="Proteomes" id="UP000527632">
    <property type="component" value="Unassembled WGS sequence"/>
</dbReference>
<dbReference type="Proteomes" id="UP000403352">
    <property type="component" value="Unassembled WGS sequence"/>
</dbReference>
<evidence type="ECO:0000313" key="81">
    <source>
        <dbReference type="Proteomes" id="UP000410967"/>
    </source>
</evidence>
<evidence type="ECO:0000313" key="83">
    <source>
        <dbReference type="Proteomes" id="UP000427828"/>
    </source>
</evidence>
<dbReference type="Proteomes" id="UP000843503">
    <property type="component" value="Unassembled WGS sequence"/>
</dbReference>
<dbReference type="Proteomes" id="UP000398321">
    <property type="component" value="Unassembled WGS sequence"/>
</dbReference>
<dbReference type="Proteomes" id="UP000478704">
    <property type="component" value="Unassembled WGS sequence"/>
</dbReference>
<dbReference type="EMBL" id="AAAQQZ010000003">
    <property type="protein sequence ID" value="EAE1338693.1"/>
    <property type="molecule type" value="Genomic_DNA"/>
</dbReference>
<evidence type="ECO:0000313" key="47">
    <source>
        <dbReference type="EMBL" id="EDO0984963.1"/>
    </source>
</evidence>
<evidence type="ECO:0000313" key="34">
    <source>
        <dbReference type="EMBL" id="EAH2280807.1"/>
    </source>
</evidence>
<dbReference type="EMBL" id="AABBYJ010000002">
    <property type="protein sequence ID" value="EAG4330498.1"/>
    <property type="molecule type" value="Genomic_DNA"/>
</dbReference>
<evidence type="ECO:0000313" key="96">
    <source>
        <dbReference type="Proteomes" id="UP000528151"/>
    </source>
</evidence>
<evidence type="ECO:0000313" key="13">
    <source>
        <dbReference type="EMBL" id="EAD1185051.1"/>
    </source>
</evidence>
<dbReference type="EMBL" id="DAAEZQ010000001">
    <property type="protein sequence ID" value="HAA9720663.1"/>
    <property type="molecule type" value="Genomic_DNA"/>
</dbReference>
<evidence type="ECO:0000313" key="32">
    <source>
        <dbReference type="EMBL" id="EAG9387251.1"/>
    </source>
</evidence>
<dbReference type="Proteomes" id="UP000379076">
    <property type="component" value="Unassembled WGS sequence"/>
</dbReference>
<evidence type="ECO:0000313" key="37">
    <source>
        <dbReference type="EMBL" id="EAH4371381.1"/>
    </source>
</evidence>
<evidence type="ECO:0000313" key="10">
    <source>
        <dbReference type="EMBL" id="EAC6549258.1"/>
    </source>
</evidence>
<evidence type="ECO:0000313" key="27">
    <source>
        <dbReference type="EMBL" id="EAG4183015.1"/>
    </source>
</evidence>
<evidence type="ECO:0000313" key="52">
    <source>
        <dbReference type="EMBL" id="HAB8557197.1"/>
    </source>
</evidence>
<dbReference type="GO" id="GO:0004113">
    <property type="term" value="F:2',3'-cyclic-nucleotide 3'-phosphodiesterase activity"/>
    <property type="evidence" value="ECO:0007669"/>
    <property type="project" value="TreeGrafter"/>
</dbReference>
<dbReference type="CDD" id="cd07382">
    <property type="entry name" value="MPP_DR1281"/>
    <property type="match status" value="1"/>
</dbReference>
<dbReference type="FunFam" id="3.60.21.10:FF:000016">
    <property type="entry name" value="Putative metallophosphoesterase"/>
    <property type="match status" value="1"/>
</dbReference>
<reference evidence="59 110" key="1">
    <citation type="submission" date="2016-09" db="EMBL/GenBank/DDBJ databases">
        <title>100K Listeria isolates.</title>
        <authorList>
            <person name="Chen P."/>
            <person name="Weimer B.C."/>
            <person name="Kong N."/>
            <person name="Huang B."/>
        </authorList>
    </citation>
    <scope>NUCLEOTIDE SEQUENCE [LARGE SCALE GENOMIC DNA]</scope>
    <source>
        <strain evidence="59 110">BCW_2383</strain>
    </source>
</reference>
<evidence type="ECO:0000313" key="59">
    <source>
        <dbReference type="EMBL" id="OET52287.1"/>
    </source>
</evidence>
<evidence type="ECO:0000313" key="56">
    <source>
        <dbReference type="EMBL" id="HAJ9594031.1"/>
    </source>
</evidence>
<dbReference type="OMA" id="NHIWDKK"/>
<evidence type="ECO:0000313" key="102">
    <source>
        <dbReference type="Proteomes" id="UP000544530"/>
    </source>
</evidence>
<dbReference type="Proteomes" id="UP000544530">
    <property type="component" value="Unassembled WGS sequence"/>
</dbReference>
<dbReference type="Proteomes" id="UP000337746">
    <property type="component" value="Unassembled WGS sequence"/>
</dbReference>
<evidence type="ECO:0000313" key="90">
    <source>
        <dbReference type="Proteomes" id="UP000481141"/>
    </source>
</evidence>
<dbReference type="NCBIfam" id="TIGR00282">
    <property type="entry name" value="TIGR00282 family metallophosphoesterase"/>
    <property type="match status" value="1"/>
</dbReference>
<dbReference type="Proteomes" id="UP000355989">
    <property type="component" value="Unassembled WGS sequence"/>
</dbReference>
<dbReference type="GO" id="GO:0046872">
    <property type="term" value="F:metal ion binding"/>
    <property type="evidence" value="ECO:0007669"/>
    <property type="project" value="UniProtKB-KW"/>
</dbReference>
<reference evidence="66 69" key="6">
    <citation type="submission" date="2018-06" db="EMBL/GenBank/DDBJ databases">
        <authorList>
            <consortium name="GenomeTrakr: Next Generation Sequencing Network for Food Pathogen Tracability"/>
        </authorList>
    </citation>
    <scope>NUCLEOTIDE SEQUENCE [LARGE SCALE GENOMIC DNA]</scope>
    <source>
        <strain evidence="26 104">10B02965A-1</strain>
        <strain evidence="11 75">CFSAN008042</strain>
        <strain evidence="29 96">CFSAN063727</strain>
        <strain evidence="45 84">CFSAN102901</strain>
        <strain evidence="18 77">FDA00006494</strain>
        <strain evidence="9 74">FDA00007096</strain>
        <strain evidence="13 80">FDA00008584</strain>
        <strain evidence="24">FDA00011243</strain>
        <strain evidence="10 64">FDA00013332</strain>
        <strain evidence="16 68">FDA00013853</strain>
        <strain evidence="39 82">FDA00014336</strain>
        <strain evidence="41 78">FDA00014370</strain>
        <strain evidence="40 79">FDA00014392</strain>
        <strain evidence="48">FDA00015054</strain>
        <strain evidence="28 100">FDA1005580-S054-001</strain>
        <strain evidence="89">FDA1090798-S029-001</strain>
        <strain evidence="90">FDA956581-098-004</strain>
        <strain evidence="25 94">FDA960927-006-004</strain>
        <strain evidence="30 105">FLAG-38921</strain>
        <strain evidence="42 83">FLAG-51482A</strain>
        <strain evidence="23 66">FLAG-54356</strain>
        <strain evidence="17 71">FLAG-78586</strain>
        <strain evidence="15 76">FSIS31901579</strain>
        <strain evidence="36 95">LS1344</strain>
        <strain evidence="37 101">LS1419</strain>
        <strain evidence="46 86">OSF101448</strain>
        <strain evidence="14 69">VA-WGS-00405</strain>
    </source>
</reference>
<dbReference type="Proteomes" id="UP000481141">
    <property type="component" value="Unassembled WGS sequence"/>
</dbReference>
<dbReference type="Proteomes" id="UP000427828">
    <property type="component" value="Unassembled WGS sequence"/>
</dbReference>
<dbReference type="EMBL" id="AALEDS010000007">
    <property type="protein sequence ID" value="ECY6544465.1"/>
    <property type="molecule type" value="Genomic_DNA"/>
</dbReference>
<evidence type="ECO:0000313" key="33">
    <source>
        <dbReference type="EMBL" id="EAG9518281.1"/>
    </source>
</evidence>
<evidence type="ECO:0000313" key="64">
    <source>
        <dbReference type="Proteomes" id="UP000331186"/>
    </source>
</evidence>
<evidence type="ECO:0000313" key="72">
    <source>
        <dbReference type="Proteomes" id="UP000358545"/>
    </source>
</evidence>
<evidence type="ECO:0000313" key="68">
    <source>
        <dbReference type="Proteomes" id="UP000344343"/>
    </source>
</evidence>
<evidence type="ECO:0000313" key="106">
    <source>
        <dbReference type="Proteomes" id="UP000840197"/>
    </source>
</evidence>
<dbReference type="EMBL" id="DAAJZA010000002">
    <property type="protein sequence ID" value="HAC1754134.1"/>
    <property type="molecule type" value="Genomic_DNA"/>
</dbReference>
<dbReference type="KEGG" id="lmv:Y193_08700"/>
<evidence type="ECO:0000313" key="24">
    <source>
        <dbReference type="EMBL" id="EAG2245726.1"/>
    </source>
</evidence>
<evidence type="ECO:0000313" key="17">
    <source>
        <dbReference type="EMBL" id="EAE1094692.1"/>
    </source>
</evidence>
<dbReference type="Proteomes" id="UP000364988">
    <property type="component" value="Unassembled WGS sequence"/>
</dbReference>
<dbReference type="EMBL" id="AAALRN010000003">
    <property type="protein sequence ID" value="EAD1185051.1"/>
    <property type="molecule type" value="Genomic_DNA"/>
</dbReference>
<dbReference type="Proteomes" id="UP000531172">
    <property type="component" value="Unassembled WGS sequence"/>
</dbReference>
<dbReference type="Proteomes" id="UP000455569">
    <property type="component" value="Unassembled WGS sequence"/>
</dbReference>
<dbReference type="PIRSF" id="PIRSF004789">
    <property type="entry name" value="DR1281"/>
    <property type="match status" value="1"/>
</dbReference>
<evidence type="ECO:0000313" key="48">
    <source>
        <dbReference type="EMBL" id="EDP8514911.1"/>
    </source>
</evidence>
<dbReference type="EMBL" id="DAAIJL010000006">
    <property type="protein sequence ID" value="HAB8557197.1"/>
    <property type="molecule type" value="Genomic_DNA"/>
</dbReference>
<dbReference type="EMBL" id="AAAJWF010000005">
    <property type="protein sequence ID" value="EAC7480646.1"/>
    <property type="molecule type" value="Genomic_DNA"/>
</dbReference>
<dbReference type="EMBL" id="DAAEEB010000002">
    <property type="protein sequence ID" value="HAA8052207.1"/>
    <property type="molecule type" value="Genomic_DNA"/>
</dbReference>
<evidence type="ECO:0000313" key="75">
    <source>
        <dbReference type="Proteomes" id="UP000368512"/>
    </source>
</evidence>
<evidence type="ECO:0000313" key="50">
    <source>
        <dbReference type="EMBL" id="HAA9720663.1"/>
    </source>
</evidence>
<feature type="binding site" evidence="7">
    <location>
        <position position="40"/>
    </location>
    <ligand>
        <name>Fe cation</name>
        <dbReference type="ChEBI" id="CHEBI:24875"/>
        <label>1</label>
    </ligand>
</feature>
<dbReference type="EMBL" id="AAANYR010000003">
    <property type="protein sequence ID" value="EAD5786331.1"/>
    <property type="molecule type" value="Genomic_DNA"/>
</dbReference>
<evidence type="ECO:0000313" key="86">
    <source>
        <dbReference type="Proteomes" id="UP000467347"/>
    </source>
</evidence>
<dbReference type="EMBL" id="AANEHK010000002">
    <property type="protein sequence ID" value="EDO0984963.1"/>
    <property type="molecule type" value="Genomic_DNA"/>
</dbReference>
<evidence type="ECO:0000256" key="4">
    <source>
        <dbReference type="ARBA" id="ARBA00023004"/>
    </source>
</evidence>
<evidence type="ECO:0000313" key="100">
    <source>
        <dbReference type="Proteomes" id="UP000540117"/>
    </source>
</evidence>
<dbReference type="Pfam" id="PF13277">
    <property type="entry name" value="YmdB"/>
    <property type="match status" value="1"/>
</dbReference>
<comment type="similarity">
    <text evidence="5">Belongs to the YmdB-like family.</text>
</comment>
<dbReference type="EMBL" id="AAANYN010000007">
    <property type="protein sequence ID" value="EAD5773891.1"/>
    <property type="molecule type" value="Genomic_DNA"/>
</dbReference>
<dbReference type="Proteomes" id="UP000345329">
    <property type="component" value="Unassembled WGS sequence"/>
</dbReference>
<evidence type="ECO:0000313" key="85">
    <source>
        <dbReference type="Proteomes" id="UP000460224"/>
    </source>
</evidence>
<evidence type="ECO:0000313" key="62">
    <source>
        <dbReference type="Proteomes" id="UP000272537"/>
    </source>
</evidence>
<dbReference type="Proteomes" id="UP000530452">
    <property type="component" value="Unassembled WGS sequence"/>
</dbReference>
<evidence type="ECO:0000313" key="35">
    <source>
        <dbReference type="EMBL" id="EAH3293517.1"/>
    </source>
</evidence>
<dbReference type="EMBL" id="AAIAJJ010000004">
    <property type="protein sequence ID" value="ECC1557036.1"/>
    <property type="molecule type" value="Genomic_DNA"/>
</dbReference>
<evidence type="ECO:0000313" key="110">
    <source>
        <dbReference type="Proteomes" id="UP000852906"/>
    </source>
</evidence>
<evidence type="ECO:0000313" key="31">
    <source>
        <dbReference type="EMBL" id="EAG9354315.1"/>
    </source>
</evidence>
<evidence type="ECO:0000313" key="99">
    <source>
        <dbReference type="Proteomes" id="UP000533021"/>
    </source>
</evidence>
<dbReference type="EMBL" id="AAHZFN010000005">
    <property type="protein sequence ID" value="ECB9472944.1"/>
    <property type="molecule type" value="Genomic_DNA"/>
</dbReference>
<dbReference type="KEGG" id="lmok:CQ02_07200"/>
<evidence type="ECO:0000313" key="51">
    <source>
        <dbReference type="EMBL" id="HAB8398009.1"/>
    </source>
</evidence>
<dbReference type="Proteomes" id="UP000540117">
    <property type="component" value="Unassembled WGS sequence"/>
</dbReference>
<dbReference type="Proteomes" id="UP000389283">
    <property type="component" value="Unassembled WGS sequence"/>
</dbReference>
<evidence type="ECO:0000313" key="77">
    <source>
        <dbReference type="Proteomes" id="UP000379076"/>
    </source>
</evidence>
<dbReference type="Proteomes" id="UP000841146">
    <property type="component" value="Unassembled WGS sequence"/>
</dbReference>
<dbReference type="Proteomes" id="UP000533021">
    <property type="component" value="Unassembled WGS sequence"/>
</dbReference>
<reference evidence="97 99" key="7">
    <citation type="submission" date="2019-04" db="EMBL/GenBank/DDBJ databases">
        <authorList>
            <person name="Ashton P.M."/>
            <person name="Dallman T."/>
            <person name="Nair S."/>
            <person name="De Pinna E."/>
            <person name="Peters T."/>
            <person name="Grant K."/>
        </authorList>
    </citation>
    <scope>NUCLEOTIDE SEQUENCE [LARGE SCALE GENOMIC DNA]</scope>
    <source>
        <strain evidence="34 99">282333</strain>
        <strain evidence="35 97">282352</strain>
        <strain evidence="33 103">289003</strain>
        <strain evidence="47 87">788324</strain>
        <strain evidence="20">RL15000286</strain>
    </source>
</reference>
<evidence type="ECO:0000313" key="53">
    <source>
        <dbReference type="EMBL" id="HAC0013111.1"/>
    </source>
</evidence>
<evidence type="ECO:0000256" key="7">
    <source>
        <dbReference type="PIRSR" id="PIRSR004789-51"/>
    </source>
</evidence>
<evidence type="ECO:0000313" key="16">
    <source>
        <dbReference type="EMBL" id="EAD5786331.1"/>
    </source>
</evidence>
<dbReference type="Proteomes" id="UP000336166">
    <property type="component" value="Unassembled WGS sequence"/>
</dbReference>
<dbReference type="EMBL" id="AABGUK010000003">
    <property type="protein sequence ID" value="EAH4242257.1"/>
    <property type="molecule type" value="Genomic_DNA"/>
</dbReference>
<dbReference type="PANTHER" id="PTHR36303:SF1">
    <property type="entry name" value="2',3'-CYCLIC-NUCLEOTIDE 2'-PHOSPHODIESTERASE"/>
    <property type="match status" value="1"/>
</dbReference>
<reference evidence="58 102" key="11">
    <citation type="submission" date="2020-06" db="EMBL/GenBank/DDBJ databases">
        <title>Two Listeria outbreaks in Switzerland in 2018 and 2020.</title>
        <authorList>
            <person name="Stevens M.J.A."/>
            <person name="Bloemberg G."/>
            <person name="Nusch-Inderbinnen M."/>
            <person name="Stephan R."/>
        </authorList>
    </citation>
    <scope>NUCLEOTIDE SEQUENCE [LARGE SCALE GENOMIC DNA]</scope>
    <source>
        <strain evidence="58 102">N18-0707</strain>
    </source>
</reference>
<evidence type="ECO:0000313" key="21">
    <source>
        <dbReference type="EMBL" id="EAG0866929.1"/>
    </source>
</evidence>
<evidence type="ECO:0000313" key="97">
    <source>
        <dbReference type="Proteomes" id="UP000530452"/>
    </source>
</evidence>
<evidence type="ECO:0000313" key="76">
    <source>
        <dbReference type="Proteomes" id="UP000376505"/>
    </source>
</evidence>
<organism evidence="23 66">
    <name type="scientific">Listeria monocytogenes</name>
    <dbReference type="NCBI Taxonomy" id="1639"/>
    <lineage>
        <taxon>Bacteria</taxon>
        <taxon>Bacillati</taxon>
        <taxon>Bacillota</taxon>
        <taxon>Bacilli</taxon>
        <taxon>Bacillales</taxon>
        <taxon>Listeriaceae</taxon>
        <taxon>Listeria</taxon>
    </lineage>
</organism>
<dbReference type="Proteomes" id="UP000460224">
    <property type="component" value="Unassembled WGS sequence"/>
</dbReference>
<dbReference type="RefSeq" id="WP_003721906.1">
    <property type="nucleotide sequence ID" value="NC_021824.1"/>
</dbReference>
<keyword evidence="4" id="KW-0408">Iron</keyword>
<dbReference type="Proteomes" id="UP000852906">
    <property type="component" value="Unassembled WGS sequence"/>
</dbReference>
<dbReference type="EMBL" id="AABFVG010000001">
    <property type="protein sequence ID" value="EAH2280807.1"/>
    <property type="molecule type" value="Genomic_DNA"/>
</dbReference>
<dbReference type="EMBL" id="AALGDA010000005">
    <property type="protein sequence ID" value="ECY9781863.1"/>
    <property type="molecule type" value="Genomic_DNA"/>
</dbReference>
<keyword evidence="2 7" id="KW-0479">Metal-binding</keyword>
<keyword evidence="3" id="KW-0378">Hydrolase</keyword>
<evidence type="ECO:0000256" key="1">
    <source>
        <dbReference type="ARBA" id="ARBA00001965"/>
    </source>
</evidence>
<evidence type="ECO:0000313" key="19">
    <source>
        <dbReference type="EMBL" id="EAE2354935.1"/>
    </source>
</evidence>
<reference evidence="51" key="10">
    <citation type="submission" date="2020-01" db="EMBL/GenBank/DDBJ databases">
        <authorList>
            <consortium name="NCBI Pathogen Detection Project"/>
        </authorList>
    </citation>
    <scope>NUCLEOTIDE SEQUENCE</scope>
    <source>
        <strain evidence="49">09CEB371LM</strain>
        <strain evidence="56">2017-325981-023-01</strain>
        <strain evidence="52">CFIAFB20100120</strain>
        <strain evidence="51">CFIAFB20130012</strain>
        <strain evidence="54">CFIAFB20170037</strain>
        <strain evidence="53">CFIAFB20170045</strain>
        <strain evidence="55">DMG1500109</strain>
        <strain evidence="50">HPB3501</strain>
    </source>
</reference>
<dbReference type="EMBL" id="AABCVX010000003">
    <property type="protein sequence ID" value="EAG6169312.1"/>
    <property type="molecule type" value="Genomic_DNA"/>
</dbReference>
<evidence type="ECO:0000313" key="71">
    <source>
        <dbReference type="Proteomes" id="UP000355989"/>
    </source>
</evidence>
<reference evidence="43 73" key="9">
    <citation type="submission" date="2019-09" db="EMBL/GenBank/DDBJ databases">
        <authorList>
            <consortium name="GenomeTrakr network: Whole genome sequencing for foodborne pathogen traceback"/>
        </authorList>
    </citation>
    <scope>NUCLEOTIDE SEQUENCE [LARGE SCALE GENOMIC DNA]</scope>
    <source>
        <strain evidence="32 92">CFSAN072474</strain>
        <strain evidence="31 93">CFSAN072502</strain>
        <strain evidence="43 73">FLAG-55987</strain>
        <strain evidence="38 81">PHLUSALM00088</strain>
    </source>
</reference>
<dbReference type="Proteomes" id="UP000368512">
    <property type="component" value="Unassembled WGS sequence"/>
</dbReference>
<dbReference type="EMBL" id="AACKDQ010000008">
    <property type="protein sequence ID" value="EAK9316432.1"/>
    <property type="molecule type" value="Genomic_DNA"/>
</dbReference>
<evidence type="ECO:0000313" key="79">
    <source>
        <dbReference type="Proteomes" id="UP000398321"/>
    </source>
</evidence>
<evidence type="ECO:0000313" key="40">
    <source>
        <dbReference type="EMBL" id="ECB9513031.1"/>
    </source>
</evidence>
<dbReference type="EMBL" id="AAAKQF010000002">
    <property type="protein sequence ID" value="EAC9039372.1"/>
    <property type="molecule type" value="Genomic_DNA"/>
</dbReference>
<evidence type="ECO:0000313" key="18">
    <source>
        <dbReference type="EMBL" id="EAE1338693.1"/>
    </source>
</evidence>
<evidence type="ECO:0000313" key="14">
    <source>
        <dbReference type="EMBL" id="EAD3792753.1"/>
    </source>
</evidence>
<evidence type="ECO:0000313" key="92">
    <source>
        <dbReference type="Proteomes" id="UP000522199"/>
    </source>
</evidence>
<evidence type="ECO:0000313" key="107">
    <source>
        <dbReference type="Proteomes" id="UP000841146"/>
    </source>
</evidence>
<evidence type="ECO:0000313" key="73">
    <source>
        <dbReference type="Proteomes" id="UP000364988"/>
    </source>
</evidence>
<feature type="binding site" evidence="7">
    <location>
        <position position="176"/>
    </location>
    <ligand>
        <name>Fe cation</name>
        <dbReference type="ChEBI" id="CHEBI:24875"/>
        <label>2</label>
    </ligand>
</feature>
<dbReference type="EMBL" id="VTIK01000001">
    <property type="protein sequence ID" value="TYU56594.1"/>
    <property type="molecule type" value="Genomic_DNA"/>
</dbReference>
<comment type="caution">
    <text evidence="23">The sequence shown here is derived from an EMBL/GenBank/DDBJ whole genome shotgun (WGS) entry which is preliminary data.</text>
</comment>
<evidence type="ECO:0000313" key="12">
    <source>
        <dbReference type="EMBL" id="EAC9039372.1"/>
    </source>
</evidence>
<accession>A0A0B8R469</accession>
<feature type="binding site" evidence="7">
    <location>
        <position position="151"/>
    </location>
    <ligand>
        <name>Fe cation</name>
        <dbReference type="ChEBI" id="CHEBI:24875"/>
        <label>2</label>
    </ligand>
</feature>
<dbReference type="EMBL" id="AAAQOE010000001">
    <property type="protein sequence ID" value="EAE1094692.1"/>
    <property type="molecule type" value="Genomic_DNA"/>
</dbReference>
<sequence>MKILFIGDVVGSIGRDAITEYLPQLKKKYKPTITVINGENAASGRGITEKIYKDFLELGANAVTLGNHTWDNRDIFEFIDDAKYLVRPANFPDDTTPGTGMVFVKSNQHEIAVINMQGRTFLADLDDPFRKMDTLIEEAKKRTNIIFVDFHAETTSEKEAMGWYLDGRVTAVVGTHTHVQTSDNRILPEGTAYLTDTGMTGPYDAILGMEKEAVIRRFKTALPTRFEVPKTGRAVLSGCLITLDENTGKAQKIDRILINEDHPFSFD</sequence>
<dbReference type="EMBL" id="AABAGT010000008">
    <property type="protein sequence ID" value="EAG0866929.1"/>
    <property type="molecule type" value="Genomic_DNA"/>
</dbReference>
<evidence type="ECO:0000313" key="11">
    <source>
        <dbReference type="EMBL" id="EAC7480646.1"/>
    </source>
</evidence>
<dbReference type="EMBL" id="AABGVJ010000001">
    <property type="protein sequence ID" value="EAH4371381.1"/>
    <property type="molecule type" value="Genomic_DNA"/>
</dbReference>
<evidence type="ECO:0000313" key="57">
    <source>
        <dbReference type="EMBL" id="KAA9449180.1"/>
    </source>
</evidence>
<dbReference type="Proteomes" id="UP000354255">
    <property type="component" value="Unassembled WGS sequence"/>
</dbReference>
<evidence type="ECO:0000313" key="20">
    <source>
        <dbReference type="EMBL" id="EAE4941415.1"/>
    </source>
</evidence>
<dbReference type="Proteomes" id="UP000840197">
    <property type="component" value="Unassembled WGS sequence"/>
</dbReference>
<dbReference type="EMBL" id="AAAREG010000009">
    <property type="protein sequence ID" value="EAE2354935.1"/>
    <property type="molecule type" value="Genomic_DNA"/>
</dbReference>
<evidence type="ECO:0000313" key="88">
    <source>
        <dbReference type="Proteomes" id="UP000478682"/>
    </source>
</evidence>
<dbReference type="EMBL" id="AAHZFY010000006">
    <property type="protein sequence ID" value="ECB9513031.1"/>
    <property type="molecule type" value="Genomic_DNA"/>
</dbReference>
<dbReference type="Proteomes" id="UP000339309">
    <property type="component" value="Unassembled WGS sequence"/>
</dbReference>
<evidence type="ECO:0000313" key="91">
    <source>
        <dbReference type="Proteomes" id="UP000489121"/>
    </source>
</evidence>
<feature type="active site" description="Proton donor" evidence="6">
    <location>
        <position position="68"/>
    </location>
</feature>
<dbReference type="Proteomes" id="UP000358545">
    <property type="component" value="Unassembled WGS sequence"/>
</dbReference>
<evidence type="ECO:0000313" key="38">
    <source>
        <dbReference type="EMBL" id="EAK9316432.1"/>
    </source>
</evidence>
<dbReference type="Proteomes" id="UP000322220">
    <property type="component" value="Unassembled WGS sequence"/>
</dbReference>
<dbReference type="Proteomes" id="UP000840039">
    <property type="component" value="Unassembled WGS sequence"/>
</dbReference>
<reference evidence="65 67" key="5">
    <citation type="submission" date="2018-06" db="EMBL/GenBank/DDBJ databases">
        <authorList>
            <consortium name="PulseNet: The National Subtyping Network for Foodborne Disease Surveillance"/>
            <person name="Tarr C.L."/>
            <person name="Trees E."/>
            <person name="Katz L.S."/>
            <person name="Carleton-Romer H.A."/>
            <person name="Stroika S."/>
            <person name="Kucerova Z."/>
            <person name="Roache K.F."/>
            <person name="Sabol A.L."/>
            <person name="Besser J."/>
            <person name="Gerner-Smidt P."/>
        </authorList>
    </citation>
    <scope>NUCLEOTIDE SEQUENCE [LARGE SCALE GENOMIC DNA]</scope>
    <source>
        <strain evidence="8 67">2015L-6227</strain>
        <strain evidence="19 65">PNUSAL000134</strain>
        <strain evidence="12 70">PNUSAL000910</strain>
        <strain evidence="21 72">PNUSAL002180</strain>
        <strain evidence="22 88">PNUSAL002298</strain>
        <strain evidence="27 98">PNUSAL003001</strain>
        <strain evidence="44 91">PNUSAL005692</strain>
    </source>
</reference>
<evidence type="ECO:0000313" key="9">
    <source>
        <dbReference type="EMBL" id="EAC5549615.1"/>
    </source>
</evidence>
<dbReference type="EMBL" id="AALAQH010000002">
    <property type="protein sequence ID" value="ECX6924128.1"/>
    <property type="molecule type" value="Genomic_DNA"/>
</dbReference>
<dbReference type="Proteomes" id="UP000844471">
    <property type="component" value="Unassembled WGS sequence"/>
</dbReference>
<evidence type="ECO:0000313" key="101">
    <source>
        <dbReference type="Proteomes" id="UP000540417"/>
    </source>
</evidence>
<reference evidence="57 85" key="4">
    <citation type="submission" date="2018-04" db="EMBL/GenBank/DDBJ databases">
        <title>Genome Analysis of a Prevalent Clone of Listeria monocytogenes Sequence Type 87 in China.</title>
        <authorList>
            <person name="Wang Y."/>
        </authorList>
    </citation>
    <scope>NUCLEOTIDE SEQUENCE [LARGE SCALE GENOMIC DNA]</scope>
    <source>
        <strain evidence="57 85">ICDC_LM1523</strain>
    </source>
</reference>
<dbReference type="Proteomes" id="UP000528151">
    <property type="component" value="Unassembled WGS sequence"/>
</dbReference>
<reference evidence="106 107" key="3">
    <citation type="journal article" date="2018" name="Genome Biol.">
        <title>SKESA: strategic k-mer extension for scrupulous assemblies.</title>
        <authorList>
            <person name="Souvorov A."/>
            <person name="Agarwala R."/>
            <person name="Lipman D.J."/>
        </authorList>
    </citation>
    <scope>NUCLEOTIDE SEQUENCE [LARGE SCALE GENOMIC DNA]</scope>
    <source>
        <strain evidence="49">09CEB371LM</strain>
        <strain evidence="56">2017-325981-023-01</strain>
        <strain evidence="52 109">CFIAFB20100120</strain>
        <strain evidence="51 106">CFIAFB20130012</strain>
        <strain evidence="54">CFIAFB20170037</strain>
        <strain evidence="53 107">CFIAFB20170045</strain>
        <strain evidence="55 108">DMG1500109</strain>
        <strain evidence="50">HPB3501</strain>
    </source>
</reference>
<evidence type="ECO:0000313" key="26">
    <source>
        <dbReference type="EMBL" id="EAG2996780.1"/>
    </source>
</evidence>
<dbReference type="Proteomes" id="UP000410967">
    <property type="component" value="Unassembled WGS sequence"/>
</dbReference>
<evidence type="ECO:0000313" key="15">
    <source>
        <dbReference type="EMBL" id="EAD5773891.1"/>
    </source>
</evidence>
<dbReference type="EMBL" id="AANDSR010000003">
    <property type="protein sequence ID" value="EDN9836371.1"/>
    <property type="molecule type" value="Genomic_DNA"/>
</dbReference>
<evidence type="ECO:0000313" key="98">
    <source>
        <dbReference type="Proteomes" id="UP000531172"/>
    </source>
</evidence>
<dbReference type="Proteomes" id="UP000467536">
    <property type="component" value="Unassembled WGS sequence"/>
</dbReference>
<evidence type="ECO:0000313" key="46">
    <source>
        <dbReference type="EMBL" id="EDN9836371.1"/>
    </source>
</evidence>
<evidence type="ECO:0000313" key="69">
    <source>
        <dbReference type="Proteomes" id="UP000345329"/>
    </source>
</evidence>
<dbReference type="Proteomes" id="UP000549379">
    <property type="component" value="Unassembled WGS sequence"/>
</dbReference>
<evidence type="ECO:0000313" key="60">
    <source>
        <dbReference type="EMBL" id="RKA08304.1"/>
    </source>
</evidence>
<evidence type="ECO:0000313" key="70">
    <source>
        <dbReference type="Proteomes" id="UP000354255"/>
    </source>
</evidence>
<evidence type="ECO:0000313" key="105">
    <source>
        <dbReference type="Proteomes" id="UP000566721"/>
    </source>
</evidence>
<evidence type="ECO:0000313" key="80">
    <source>
        <dbReference type="Proteomes" id="UP000403352"/>
    </source>
</evidence>
<dbReference type="EMBL" id="JACAVN010000003">
    <property type="protein sequence ID" value="NYA01530.1"/>
    <property type="molecule type" value="Genomic_DNA"/>
</dbReference>
<dbReference type="SUPFAM" id="SSF56300">
    <property type="entry name" value="Metallo-dependent phosphatases"/>
    <property type="match status" value="1"/>
</dbReference>
<dbReference type="Proteomes" id="UP000467347">
    <property type="component" value="Unassembled WGS sequence"/>
</dbReference>
<evidence type="ECO:0000313" key="55">
    <source>
        <dbReference type="EMBL" id="HAC1754134.1"/>
    </source>
</evidence>
<evidence type="ECO:0000313" key="23">
    <source>
        <dbReference type="EMBL" id="EAG2087538.1"/>
    </source>
</evidence>
<evidence type="ECO:0000313" key="25">
    <source>
        <dbReference type="EMBL" id="EAG2515017.1"/>
    </source>
</evidence>
<evidence type="ECO:0000313" key="93">
    <source>
        <dbReference type="Proteomes" id="UP000524387"/>
    </source>
</evidence>
<dbReference type="EMBL" id="QDAY01000003">
    <property type="protein sequence ID" value="KAA9449180.1"/>
    <property type="molecule type" value="Genomic_DNA"/>
</dbReference>
<dbReference type="InterPro" id="IPR005235">
    <property type="entry name" value="YmdB-like"/>
</dbReference>
<protein>
    <submittedName>
        <fullName evidence="23 49">Metallophosphoesterase</fullName>
    </submittedName>
</protein>
<evidence type="ECO:0000313" key="43">
    <source>
        <dbReference type="EMBL" id="ECY6544465.1"/>
    </source>
</evidence>
<dbReference type="Proteomes" id="UP000842809">
    <property type="component" value="Unassembled WGS sequence"/>
</dbReference>
<evidence type="ECO:0000313" key="65">
    <source>
        <dbReference type="Proteomes" id="UP000336166"/>
    </source>
</evidence>
<reference evidence="60 62" key="2">
    <citation type="journal article" date="2018" name="BMC Genomics">
        <title>Genes significantly associated with lineage II food isolates of Listeria monocytogenes.</title>
        <authorList>
            <person name="Pirone-Davies C."/>
            <person name="Chen Y."/>
            <person name="Pightling A."/>
            <person name="Ryan G."/>
            <person name="Wang Y."/>
            <person name="Yao K."/>
            <person name="Hoffmann M."/>
            <person name="Allard M.W."/>
        </authorList>
    </citation>
    <scope>NUCLEOTIDE SEQUENCE [LARGE SCALE GENOMIC DNA]</scope>
    <source>
        <strain evidence="60 62">PNUSAL000550</strain>
    </source>
</reference>
<evidence type="ECO:0000313" key="36">
    <source>
        <dbReference type="EMBL" id="EAH4242257.1"/>
    </source>
</evidence>
<feature type="binding site" evidence="7">
    <location>
        <position position="39"/>
    </location>
    <ligand>
        <name>Fe cation</name>
        <dbReference type="ChEBI" id="CHEBI:24875"/>
        <label>1</label>
    </ligand>
</feature>
<dbReference type="EMBL" id="AAASLB010000002">
    <property type="protein sequence ID" value="EAE4941415.1"/>
    <property type="molecule type" value="Genomic_DNA"/>
</dbReference>
<dbReference type="EMBL" id="QXLS01000003">
    <property type="protein sequence ID" value="RKA08304.1"/>
    <property type="molecule type" value="Genomic_DNA"/>
</dbReference>
<evidence type="ECO:0000313" key="61">
    <source>
        <dbReference type="EMBL" id="TYU56594.1"/>
    </source>
</evidence>
<dbReference type="EMBL" id="AABATR010000003">
    <property type="protein sequence ID" value="EAG1893515.1"/>
    <property type="molecule type" value="Genomic_DNA"/>
</dbReference>
<dbReference type="EMBL" id="AABAYG010000004">
    <property type="protein sequence ID" value="EAG2245726.1"/>
    <property type="molecule type" value="Genomic_DNA"/>
</dbReference>
<evidence type="ECO:0000313" key="67">
    <source>
        <dbReference type="Proteomes" id="UP000339309"/>
    </source>
</evidence>
<feature type="binding site" evidence="7">
    <location>
        <position position="39"/>
    </location>
    <ligand>
        <name>Fe cation</name>
        <dbReference type="ChEBI" id="CHEBI:24875"/>
        <label>2</label>
    </ligand>
</feature>
<feature type="binding site" evidence="7">
    <location>
        <position position="178"/>
    </location>
    <ligand>
        <name>Fe cation</name>
        <dbReference type="ChEBI" id="CHEBI:24875"/>
        <label>1</label>
    </ligand>
</feature>
<dbReference type="EMBL" id="DAAIHR010000005">
    <property type="protein sequence ID" value="HAB8398009.1"/>
    <property type="molecule type" value="Genomic_DNA"/>
</dbReference>
<dbReference type="EMBL" id="DABJAN010000004">
    <property type="protein sequence ID" value="HAJ9594031.1"/>
    <property type="molecule type" value="Genomic_DNA"/>
</dbReference>
<dbReference type="PANTHER" id="PTHR36303">
    <property type="entry name" value="2',3'-CYCLIC-NUCLEOTIDE 2'-PHOSPHODIESTERASE"/>
    <property type="match status" value="1"/>
</dbReference>
<feature type="binding site" evidence="7">
    <location>
        <position position="8"/>
    </location>
    <ligand>
        <name>Fe cation</name>
        <dbReference type="ChEBI" id="CHEBI:24875"/>
        <label>1</label>
    </ligand>
</feature>
<dbReference type="EMBL" id="DAAJCS010000006">
    <property type="protein sequence ID" value="HAC0013111.1"/>
    <property type="molecule type" value="Genomic_DNA"/>
</dbReference>
<dbReference type="InterPro" id="IPR029052">
    <property type="entry name" value="Metallo-depent_PP-like"/>
</dbReference>
<evidence type="ECO:0000313" key="108">
    <source>
        <dbReference type="Proteomes" id="UP000843775"/>
    </source>
</evidence>
<dbReference type="EMBL" id="AANPAU010000009">
    <property type="protein sequence ID" value="EDP8514911.1"/>
    <property type="molecule type" value="Genomic_DNA"/>
</dbReference>
<evidence type="ECO:0000313" key="58">
    <source>
        <dbReference type="EMBL" id="NYA01530.1"/>
    </source>
</evidence>
<dbReference type="Proteomes" id="UP000365297">
    <property type="component" value="Unassembled WGS sequence"/>
</dbReference>
<dbReference type="Proteomes" id="UP000331186">
    <property type="component" value="Unassembled WGS sequence"/>
</dbReference>
<evidence type="ECO:0000313" key="95">
    <source>
        <dbReference type="Proteomes" id="UP000527632"/>
    </source>
</evidence>
<comment type="cofactor">
    <cofactor evidence="1">
        <name>Fe(3+)</name>
        <dbReference type="ChEBI" id="CHEBI:29034"/>
    </cofactor>
</comment>
<evidence type="ECO:0000313" key="45">
    <source>
        <dbReference type="EMBL" id="EDN7715124.1"/>
    </source>
</evidence>
<dbReference type="Proteomes" id="UP000522199">
    <property type="component" value="Unassembled WGS sequence"/>
</dbReference>
<evidence type="ECO:0000313" key="84">
    <source>
        <dbReference type="Proteomes" id="UP000455569"/>
    </source>
</evidence>
<dbReference type="Proteomes" id="UP000272537">
    <property type="component" value="Unassembled WGS sequence"/>
</dbReference>
<evidence type="ECO:0000313" key="28">
    <source>
        <dbReference type="EMBL" id="EAG4330498.1"/>
    </source>
</evidence>
<dbReference type="Proteomes" id="UP000423131">
    <property type="component" value="Unassembled WGS sequence"/>
</dbReference>
<evidence type="ECO:0000256" key="6">
    <source>
        <dbReference type="PIRSR" id="PIRSR004789-50"/>
    </source>
</evidence>
<evidence type="ECO:0000313" key="30">
    <source>
        <dbReference type="EMBL" id="EAG6169312.1"/>
    </source>
</evidence>
<name>A0A0B8R469_LISMN</name>
<evidence type="ECO:0000313" key="39">
    <source>
        <dbReference type="EMBL" id="ECB9472944.1"/>
    </source>
</evidence>
<dbReference type="Proteomes" id="UP000478682">
    <property type="component" value="Unassembled WGS sequence"/>
</dbReference>
<evidence type="ECO:0000256" key="3">
    <source>
        <dbReference type="ARBA" id="ARBA00022801"/>
    </source>
</evidence>
<gene>
    <name evidence="21" type="ORF">A8L61_06490</name>
    <name evidence="8" type="ORF">ABZ57_04565</name>
    <name evidence="59" type="ORF">AJL21_03130</name>
    <name evidence="17" type="ORF">APD94_01875</name>
    <name evidence="18" type="ORF">ART25_07235</name>
    <name evidence="9" type="ORF">ARY78_04115</name>
    <name evidence="25" type="ORF">B1N52_07575</name>
    <name evidence="24" type="ORF">B1S26_09970</name>
    <name evidence="26" type="ORF">B5K54_05740</name>
    <name evidence="22" type="ORF">BB997_07870</name>
    <name evidence="42" type="ORF">BCZ19_05565</name>
    <name evidence="23" type="ORF">BCZ21_09720</name>
    <name evidence="29" type="ORF">CA369_03360</name>
    <name evidence="27" type="ORF">CAC64_01560</name>
    <name evidence="28" type="ORF">CAV64_04480</name>
    <name evidence="32" type="ORF">CW845_07110</name>
    <name evidence="31" type="ORF">CW895_10970</name>
    <name evidence="34" type="ORF">D4920_01865</name>
    <name evidence="33" type="ORF">D4B11_00755</name>
    <name evidence="35" type="ORF">D5N24_03835</name>
    <name evidence="57" type="ORF">DCK61_09955</name>
    <name evidence="30" type="ORF">DCT16_07935</name>
    <name evidence="11" type="ORF">DQ70_08140</name>
    <name evidence="10" type="ORF">DU018_12935</name>
    <name evidence="60" type="ORF">DYZ80_01497</name>
    <name evidence="20" type="ORF">E1W56_05095</name>
    <name evidence="36" type="ORF">E5F58_09710</name>
    <name evidence="37" type="ORF">E5H26_01545</name>
    <name evidence="16" type="ORF">EX365_07175</name>
    <name evidence="15" type="ORF">EXZ73_06230</name>
    <name evidence="43" type="ORF">F6436_08995</name>
    <name evidence="44" type="ORF">F6515_02530</name>
    <name evidence="38" type="ORF">FA835_04840</name>
    <name evidence="40" type="ORF">FLQ97_04710</name>
    <name evidence="39" type="ORF">FLR03_04535</name>
    <name evidence="41" type="ORF">FNX40_09515</name>
    <name evidence="47" type="ORF">FV747_02990</name>
    <name evidence="61" type="ORF">FZW98_03410</name>
    <name evidence="48" type="ORF">G3O21_002349</name>
    <name evidence="49" type="ORF">GHH22_03460</name>
    <name evidence="55" type="ORF">GI949_04045</name>
    <name evidence="50" type="ORF">GIH49_00740</name>
    <name evidence="46" type="ORF">GJW51_06810</name>
    <name evidence="45" type="ORF">GQG13_08315</name>
    <name evidence="51" type="ORF">GYR60_05700</name>
    <name evidence="52" type="ORF">GYS09_07840</name>
    <name evidence="53" type="ORF">GYX23_08890</name>
    <name evidence="54" type="ORF">GYY14_05485</name>
    <name evidence="56" type="ORF">HQN34_002258</name>
    <name evidence="58" type="ORF">HZJ64_06765</name>
    <name evidence="12" type="ORF">KV70_04070</name>
    <name evidence="13" type="ORF">QD52_08195</name>
    <name evidence="14" type="ORF">UI29_08235</name>
    <name evidence="19" type="ORF">Y261_11305</name>
</gene>
<evidence type="ECO:0000313" key="42">
    <source>
        <dbReference type="EMBL" id="ECX6924128.1"/>
    </source>
</evidence>
<evidence type="ECO:0000313" key="104">
    <source>
        <dbReference type="Proteomes" id="UP000549379"/>
    </source>
</evidence>
<dbReference type="Proteomes" id="UP000540417">
    <property type="component" value="Unassembled WGS sequence"/>
</dbReference>
<dbReference type="EMBL" id="AABAWE010000004">
    <property type="protein sequence ID" value="EAG2087538.1"/>
    <property type="molecule type" value="Genomic_DNA"/>
</dbReference>
<proteinExistence type="inferred from homology"/>
<dbReference type="EMBL" id="AAAIKW010000002">
    <property type="protein sequence ID" value="EAC4551748.1"/>
    <property type="molecule type" value="Genomic_DNA"/>
</dbReference>
<dbReference type="Proteomes" id="UP000566721">
    <property type="component" value="Unassembled WGS sequence"/>
</dbReference>
<evidence type="ECO:0000313" key="74">
    <source>
        <dbReference type="Proteomes" id="UP000365297"/>
    </source>
</evidence>
<evidence type="ECO:0000313" key="94">
    <source>
        <dbReference type="Proteomes" id="UP000525850"/>
    </source>
</evidence>
<dbReference type="EMBL" id="MJTJ01000006">
    <property type="protein sequence ID" value="OET52287.1"/>
    <property type="molecule type" value="Genomic_DNA"/>
</dbReference>
<reference evidence="61 63" key="8">
    <citation type="submission" date="2019-08" db="EMBL/GenBank/DDBJ databases">
        <title>Soil Listeria distribution.</title>
        <authorList>
            <person name="Liao J."/>
        </authorList>
    </citation>
    <scope>NUCLEOTIDE SEQUENCE [LARGE SCALE GENOMIC DNA]</scope>
    <source>
        <strain evidence="61 63">IN-RH-2-BL1</strain>
    </source>
</reference>
<evidence type="ECO:0000313" key="54">
    <source>
        <dbReference type="EMBL" id="HAC0274826.1"/>
    </source>
</evidence>
<dbReference type="EMBL" id="AABGHY010000002">
    <property type="protein sequence ID" value="EAH3293517.1"/>
    <property type="molecule type" value="Genomic_DNA"/>
</dbReference>
<dbReference type="EMBL" id="AABEMN010000001">
    <property type="protein sequence ID" value="EAG9518281.1"/>
    <property type="molecule type" value="Genomic_DNA"/>
</dbReference>
<dbReference type="Proteomes" id="UP000843775">
    <property type="component" value="Unassembled WGS sequence"/>
</dbReference>
<evidence type="ECO:0000256" key="2">
    <source>
        <dbReference type="ARBA" id="ARBA00022723"/>
    </source>
</evidence>
<evidence type="ECO:0000313" key="78">
    <source>
        <dbReference type="Proteomes" id="UP000389283"/>
    </source>
</evidence>
<dbReference type="Proteomes" id="UP000393182">
    <property type="component" value="Unassembled WGS sequence"/>
</dbReference>
<evidence type="ECO:0000313" key="103">
    <source>
        <dbReference type="Proteomes" id="UP000546397"/>
    </source>
</evidence>
<dbReference type="EMBL" id="AAAIXK010000002">
    <property type="protein sequence ID" value="EAC5549615.1"/>
    <property type="molecule type" value="Genomic_DNA"/>
</dbReference>
<evidence type="ECO:0000313" key="109">
    <source>
        <dbReference type="Proteomes" id="UP000844415"/>
    </source>
</evidence>
<dbReference type="EMBL" id="AABEKN010000004">
    <property type="protein sequence ID" value="EAG9354315.1"/>
    <property type="molecule type" value="Genomic_DNA"/>
</dbReference>
<evidence type="ECO:0000313" key="89">
    <source>
        <dbReference type="Proteomes" id="UP000478704"/>
    </source>
</evidence>
<dbReference type="Proteomes" id="UP000525850">
    <property type="component" value="Unassembled WGS sequence"/>
</dbReference>
<dbReference type="Proteomes" id="UP000524387">
    <property type="component" value="Unassembled WGS sequence"/>
</dbReference>
<dbReference type="EMBL" id="AABBAW010000003">
    <property type="protein sequence ID" value="EAG2515017.1"/>
    <property type="molecule type" value="Genomic_DNA"/>
</dbReference>